<keyword evidence="4" id="KW-1185">Reference proteome</keyword>
<feature type="domain" description="Thioredoxin" evidence="2">
    <location>
        <begin position="50"/>
        <end position="189"/>
    </location>
</feature>
<dbReference type="GO" id="GO:0016491">
    <property type="term" value="F:oxidoreductase activity"/>
    <property type="evidence" value="ECO:0007669"/>
    <property type="project" value="InterPro"/>
</dbReference>
<organism evidence="3 4">
    <name type="scientific">Reichenbachiella agariperforans</name>
    <dbReference type="NCBI Taxonomy" id="156994"/>
    <lineage>
        <taxon>Bacteria</taxon>
        <taxon>Pseudomonadati</taxon>
        <taxon>Bacteroidota</taxon>
        <taxon>Cytophagia</taxon>
        <taxon>Cytophagales</taxon>
        <taxon>Reichenbachiellaceae</taxon>
        <taxon>Reichenbachiella</taxon>
    </lineage>
</organism>
<evidence type="ECO:0000256" key="1">
    <source>
        <dbReference type="SAM" id="Phobius"/>
    </source>
</evidence>
<dbReference type="InterPro" id="IPR000866">
    <property type="entry name" value="AhpC/TSA"/>
</dbReference>
<dbReference type="InterPro" id="IPR013766">
    <property type="entry name" value="Thioredoxin_domain"/>
</dbReference>
<dbReference type="AlphaFoldDB" id="A0A1M6LNG2"/>
<keyword evidence="1" id="KW-1133">Transmembrane helix</keyword>
<feature type="transmembrane region" description="Helical" evidence="1">
    <location>
        <begin position="7"/>
        <end position="26"/>
    </location>
</feature>
<dbReference type="GO" id="GO:0016209">
    <property type="term" value="F:antioxidant activity"/>
    <property type="evidence" value="ECO:0007669"/>
    <property type="project" value="InterPro"/>
</dbReference>
<dbReference type="Pfam" id="PF00578">
    <property type="entry name" value="AhpC-TSA"/>
    <property type="match status" value="1"/>
</dbReference>
<dbReference type="PANTHER" id="PTHR42852">
    <property type="entry name" value="THIOL:DISULFIDE INTERCHANGE PROTEIN DSBE"/>
    <property type="match status" value="1"/>
</dbReference>
<dbReference type="InterPro" id="IPR050553">
    <property type="entry name" value="Thioredoxin_ResA/DsbE_sf"/>
</dbReference>
<protein>
    <submittedName>
        <fullName evidence="3">Peroxiredoxin</fullName>
    </submittedName>
</protein>
<reference evidence="4" key="1">
    <citation type="submission" date="2016-11" db="EMBL/GenBank/DDBJ databases">
        <authorList>
            <person name="Varghese N."/>
            <person name="Submissions S."/>
        </authorList>
    </citation>
    <scope>NUCLEOTIDE SEQUENCE [LARGE SCALE GENOMIC DNA]</scope>
    <source>
        <strain evidence="4">DSM 26134</strain>
    </source>
</reference>
<keyword evidence="1" id="KW-0472">Membrane</keyword>
<sequence length="194" mass="22455">MKIKKQIIEWGIILSLFGGLYYTGYYKEVAGFMQRLILETRLLQPERITSDQLVADYQFQLLDENGQTISFTEFKGQTIVLNFWATWCPPCIAEMPDLNSLYNKTKEENIAFVLISLDEDFEKAIQFKNKKDYDFPVYSLASPRPAVFKSQSIPTTFVISPEGQVIAQRIGMAKYDTDDFRKWLIESSQTGKTR</sequence>
<dbReference type="Proteomes" id="UP000184474">
    <property type="component" value="Unassembled WGS sequence"/>
</dbReference>
<evidence type="ECO:0000259" key="2">
    <source>
        <dbReference type="PROSITE" id="PS51352"/>
    </source>
</evidence>
<dbReference type="STRING" id="156994.SAMN04488028_1011033"/>
<dbReference type="InterPro" id="IPR036249">
    <property type="entry name" value="Thioredoxin-like_sf"/>
</dbReference>
<dbReference type="PROSITE" id="PS51352">
    <property type="entry name" value="THIOREDOXIN_2"/>
    <property type="match status" value="1"/>
</dbReference>
<evidence type="ECO:0000313" key="3">
    <source>
        <dbReference type="EMBL" id="SHJ72683.1"/>
    </source>
</evidence>
<dbReference type="CDD" id="cd02966">
    <property type="entry name" value="TlpA_like_family"/>
    <property type="match status" value="1"/>
</dbReference>
<dbReference type="PANTHER" id="PTHR42852:SF13">
    <property type="entry name" value="PROTEIN DIPZ"/>
    <property type="match status" value="1"/>
</dbReference>
<dbReference type="RefSeq" id="WP_084190353.1">
    <property type="nucleotide sequence ID" value="NZ_FRAA01000001.1"/>
</dbReference>
<keyword evidence="1" id="KW-0812">Transmembrane</keyword>
<accession>A0A1M6LNG2</accession>
<dbReference type="Gene3D" id="3.40.30.10">
    <property type="entry name" value="Glutaredoxin"/>
    <property type="match status" value="1"/>
</dbReference>
<name>A0A1M6LNG2_REIAG</name>
<dbReference type="SUPFAM" id="SSF52833">
    <property type="entry name" value="Thioredoxin-like"/>
    <property type="match status" value="1"/>
</dbReference>
<evidence type="ECO:0000313" key="4">
    <source>
        <dbReference type="Proteomes" id="UP000184474"/>
    </source>
</evidence>
<dbReference type="EMBL" id="FRAA01000001">
    <property type="protein sequence ID" value="SHJ72683.1"/>
    <property type="molecule type" value="Genomic_DNA"/>
</dbReference>
<proteinExistence type="predicted"/>
<gene>
    <name evidence="3" type="ORF">SAMN04488028_1011033</name>
</gene>